<comment type="caution">
    <text evidence="1">The sequence shown here is derived from an EMBL/GenBank/DDBJ whole genome shotgun (WGS) entry which is preliminary data.</text>
</comment>
<protein>
    <submittedName>
        <fullName evidence="1">Uncharacterized protein</fullName>
    </submittedName>
</protein>
<dbReference type="AlphaFoldDB" id="A0A2W2BRS6"/>
<gene>
    <name evidence="1" type="ORF">C1I93_23290</name>
</gene>
<keyword evidence="2" id="KW-1185">Reference proteome</keyword>
<evidence type="ECO:0000313" key="1">
    <source>
        <dbReference type="EMBL" id="PZF89945.1"/>
    </source>
</evidence>
<dbReference type="EMBL" id="POTX01000202">
    <property type="protein sequence ID" value="PZF89945.1"/>
    <property type="molecule type" value="Genomic_DNA"/>
</dbReference>
<organism evidence="1 2">
    <name type="scientific">Micromonospora endophytica</name>
    <dbReference type="NCBI Taxonomy" id="515350"/>
    <lineage>
        <taxon>Bacteria</taxon>
        <taxon>Bacillati</taxon>
        <taxon>Actinomycetota</taxon>
        <taxon>Actinomycetes</taxon>
        <taxon>Micromonosporales</taxon>
        <taxon>Micromonosporaceae</taxon>
        <taxon>Micromonospora</taxon>
    </lineage>
</organism>
<name>A0A2W2BRS6_9ACTN</name>
<evidence type="ECO:0000313" key="2">
    <source>
        <dbReference type="Proteomes" id="UP000248627"/>
    </source>
</evidence>
<reference evidence="1 2" key="1">
    <citation type="submission" date="2018-01" db="EMBL/GenBank/DDBJ databases">
        <title>Draft genome sequence of Jishengella endophytica.</title>
        <authorList>
            <person name="Sahin N."/>
            <person name="Ay H."/>
            <person name="Saygin H."/>
        </authorList>
    </citation>
    <scope>NUCLEOTIDE SEQUENCE [LARGE SCALE GENOMIC DNA]</scope>
    <source>
        <strain evidence="1 2">DSM 45430</strain>
    </source>
</reference>
<accession>A0A2W2BRS6</accession>
<proteinExistence type="predicted"/>
<dbReference type="Proteomes" id="UP000248627">
    <property type="component" value="Unassembled WGS sequence"/>
</dbReference>
<sequence>MTCCWARSTGSLPDCPFRLVQSPSAGAGELDWRGVAPAEALGVAVGVLVDALGVGLAVDAS</sequence>
<feature type="non-terminal residue" evidence="1">
    <location>
        <position position="61"/>
    </location>
</feature>